<feature type="compositionally biased region" description="Low complexity" evidence="1">
    <location>
        <begin position="279"/>
        <end position="292"/>
    </location>
</feature>
<dbReference type="AlphaFoldDB" id="A0A5C3ET54"/>
<evidence type="ECO:0000313" key="3">
    <source>
        <dbReference type="EMBL" id="SPO32569.1"/>
    </source>
</evidence>
<feature type="region of interest" description="Disordered" evidence="1">
    <location>
        <begin position="275"/>
        <end position="294"/>
    </location>
</feature>
<accession>A0A5C3ET54</accession>
<feature type="signal peptide" evidence="2">
    <location>
        <begin position="1"/>
        <end position="19"/>
    </location>
</feature>
<proteinExistence type="predicted"/>
<evidence type="ECO:0000256" key="1">
    <source>
        <dbReference type="SAM" id="MobiDB-lite"/>
    </source>
</evidence>
<dbReference type="EMBL" id="OOIN01000047">
    <property type="protein sequence ID" value="SPO32569.1"/>
    <property type="molecule type" value="Genomic_DNA"/>
</dbReference>
<feature type="compositionally biased region" description="Pro residues" evidence="1">
    <location>
        <begin position="152"/>
        <end position="169"/>
    </location>
</feature>
<keyword evidence="2" id="KW-0732">Signal</keyword>
<gene>
    <name evidence="3" type="ORF">UTRI_04313</name>
</gene>
<keyword evidence="4" id="KW-1185">Reference proteome</keyword>
<feature type="compositionally biased region" description="Polar residues" evidence="1">
    <location>
        <begin position="56"/>
        <end position="66"/>
    </location>
</feature>
<protein>
    <submittedName>
        <fullName evidence="3">Uncharacterized protein</fullName>
    </submittedName>
</protein>
<sequence length="665" mass="74691">MVVYFSLLLLSCLLQATIALGPNADEFFGGLEVLDDVYDLFGSHRPPQSPAPYSTAHASNAQSFHQGSGMPPRPQAWTNAHLQQPYAHPQHQSPNPYPQHPVPNSYPQHWPNAYPQHPSPNPYPQHPSPNPYPQHPDPNSYPQHWPNAYPQHPSPNPYPQHPSPNPYPQHWPAAHPEQQPSEHWNQPLAQNIAHYPPGHANPQTPQHWNYPENREISPPTAAGHVPSQGGSHDPWQSIRQHDLPFGSSQSHTISQPESSGPLDDLYNQLFETSKHGVPSTFRSTPSTSSSASELLAHDGIPSSVQPEQHQLTSTPAEIPHNPPGSFGSTPIRVNLLQPAAPLQMSGKTISFLYEEEEQKMSTKLVEQLKGSNGKGKLWSVDYPRAMSSTSGFLERYRTSLLMDKASSDRPFLEQFFAGRRFLIRLERALSNLDKELKGESLVVWEIKSDGDQAVMVCRGVHSFPHKLWTKLQTPDTVSYILRIAEVQPDRLMVRRAVPEDLQLAGGRSRLLLTKLEINARPHFWANTYRYAPDPDAMSAFEEWLKSQIDAHGGRKAVTLKTKELQDHILERIVHSFEKGNAMFQIELNGQTYLLARYGGEIPGGQRYNSYATLWRQEVRGRENILVLVGVRPMTPKVLKKAIGDANLKEHRFSHDISDQQGSSLS</sequence>
<feature type="chain" id="PRO_5023082005" evidence="2">
    <location>
        <begin position="20"/>
        <end position="665"/>
    </location>
</feature>
<feature type="compositionally biased region" description="Pro residues" evidence="1">
    <location>
        <begin position="117"/>
        <end position="136"/>
    </location>
</feature>
<dbReference type="OrthoDB" id="2556726at2759"/>
<reference evidence="3 4" key="1">
    <citation type="submission" date="2018-03" db="EMBL/GenBank/DDBJ databases">
        <authorList>
            <person name="Guldener U."/>
        </authorList>
    </citation>
    <scope>NUCLEOTIDE SEQUENCE [LARGE SCALE GENOMIC DNA]</scope>
    <source>
        <strain evidence="3 4">NBRC100155</strain>
    </source>
</reference>
<dbReference type="Proteomes" id="UP000324022">
    <property type="component" value="Unassembled WGS sequence"/>
</dbReference>
<feature type="region of interest" description="Disordered" evidence="1">
    <location>
        <begin position="45"/>
        <end position="183"/>
    </location>
</feature>
<name>A0A5C3ET54_9BASI</name>
<feature type="region of interest" description="Disordered" evidence="1">
    <location>
        <begin position="195"/>
        <end position="265"/>
    </location>
</feature>
<evidence type="ECO:0000313" key="4">
    <source>
        <dbReference type="Proteomes" id="UP000324022"/>
    </source>
</evidence>
<organism evidence="3 4">
    <name type="scientific">Ustilago trichophora</name>
    <dbReference type="NCBI Taxonomy" id="86804"/>
    <lineage>
        <taxon>Eukaryota</taxon>
        <taxon>Fungi</taxon>
        <taxon>Dikarya</taxon>
        <taxon>Basidiomycota</taxon>
        <taxon>Ustilaginomycotina</taxon>
        <taxon>Ustilaginomycetes</taxon>
        <taxon>Ustilaginales</taxon>
        <taxon>Ustilaginaceae</taxon>
        <taxon>Ustilago</taxon>
    </lineage>
</organism>
<feature type="compositionally biased region" description="Polar residues" evidence="1">
    <location>
        <begin position="246"/>
        <end position="258"/>
    </location>
</feature>
<evidence type="ECO:0000256" key="2">
    <source>
        <dbReference type="SAM" id="SignalP"/>
    </source>
</evidence>